<keyword evidence="4 8" id="KW-0812">Transmembrane</keyword>
<feature type="transmembrane region" description="Helical" evidence="8">
    <location>
        <begin position="29"/>
        <end position="48"/>
    </location>
</feature>
<reference evidence="10 11" key="1">
    <citation type="journal article" date="2015" name="Genome Announc.">
        <title>Expanding the biotechnology potential of lactobacilli through comparative genomics of 213 strains and associated genera.</title>
        <authorList>
            <person name="Sun Z."/>
            <person name="Harris H.M."/>
            <person name="McCann A."/>
            <person name="Guo C."/>
            <person name="Argimon S."/>
            <person name="Zhang W."/>
            <person name="Yang X."/>
            <person name="Jeffery I.B."/>
            <person name="Cooney J.C."/>
            <person name="Kagawa T.F."/>
            <person name="Liu W."/>
            <person name="Song Y."/>
            <person name="Salvetti E."/>
            <person name="Wrobel A."/>
            <person name="Rasinkangas P."/>
            <person name="Parkhill J."/>
            <person name="Rea M.C."/>
            <person name="O'Sullivan O."/>
            <person name="Ritari J."/>
            <person name="Douillard F.P."/>
            <person name="Paul Ross R."/>
            <person name="Yang R."/>
            <person name="Briner A.E."/>
            <person name="Felis G.E."/>
            <person name="de Vos W.M."/>
            <person name="Barrangou R."/>
            <person name="Klaenhammer T.R."/>
            <person name="Caufield P.W."/>
            <person name="Cui Y."/>
            <person name="Zhang H."/>
            <person name="O'Toole P.W."/>
        </authorList>
    </citation>
    <scope>NUCLEOTIDE SEQUENCE [LARGE SCALE GENOMIC DNA]</scope>
    <source>
        <strain evidence="10 11">DSM 19906</strain>
    </source>
</reference>
<dbReference type="InterPro" id="IPR026580">
    <property type="entry name" value="DivIB"/>
</dbReference>
<dbReference type="PANTHER" id="PTHR37820:SF1">
    <property type="entry name" value="CELL DIVISION PROTEIN FTSQ"/>
    <property type="match status" value="1"/>
</dbReference>
<keyword evidence="7 8" id="KW-0131">Cell cycle</keyword>
<evidence type="ECO:0000313" key="11">
    <source>
        <dbReference type="Proteomes" id="UP000051439"/>
    </source>
</evidence>
<comment type="subcellular location">
    <subcellularLocation>
        <location evidence="8">Cell membrane</location>
        <topology evidence="8">Single-pass type II membrane protein</topology>
    </subcellularLocation>
    <subcellularLocation>
        <location evidence="1">Membrane</location>
    </subcellularLocation>
    <text evidence="8">Localizes to the division septum.</text>
</comment>
<dbReference type="GO" id="GO:0005886">
    <property type="term" value="C:plasma membrane"/>
    <property type="evidence" value="ECO:0007669"/>
    <property type="project" value="UniProtKB-SubCell"/>
</dbReference>
<dbReference type="GO" id="GO:0032153">
    <property type="term" value="C:cell division site"/>
    <property type="evidence" value="ECO:0007669"/>
    <property type="project" value="UniProtKB-UniRule"/>
</dbReference>
<evidence type="ECO:0000256" key="4">
    <source>
        <dbReference type="ARBA" id="ARBA00022692"/>
    </source>
</evidence>
<keyword evidence="5 8" id="KW-1133">Transmembrane helix</keyword>
<evidence type="ECO:0000256" key="8">
    <source>
        <dbReference type="HAMAP-Rule" id="MF_00912"/>
    </source>
</evidence>
<evidence type="ECO:0000256" key="5">
    <source>
        <dbReference type="ARBA" id="ARBA00022989"/>
    </source>
</evidence>
<evidence type="ECO:0000256" key="1">
    <source>
        <dbReference type="ARBA" id="ARBA00004370"/>
    </source>
</evidence>
<sequence>MGQKNDIPESRKGFFHDYQIRNLKKMSPLIILAVVVIAWMAFLVSPYSKVKSVAVSGNEIVSVKQIKHYSPVKKGTSLFSVWGKQEKLAKALKDRSQRMQSVTLKLVNFNQIKIKVEEYPTIGYLYVHRGYEPILQSGVIIKTKVLNPSDGFPVLKKFHNPKKLQRTIKQYRRIDPPVRAVINTISFSPTKSNPDRIFLQMTDGNKVYASISSFGDKMDYYPSINSKLKVKSIINMEVGAYSYPITKKQSGTNTNVAQGY</sequence>
<dbReference type="InterPro" id="IPR050487">
    <property type="entry name" value="FtsQ_DivIB"/>
</dbReference>
<protein>
    <recommendedName>
        <fullName evidence="8">Cell division protein DivIB</fullName>
    </recommendedName>
</protein>
<keyword evidence="11" id="KW-1185">Reference proteome</keyword>
<dbReference type="InterPro" id="IPR005548">
    <property type="entry name" value="Cell_div_FtsQ/DivIB_C"/>
</dbReference>
<evidence type="ECO:0000256" key="7">
    <source>
        <dbReference type="ARBA" id="ARBA00023306"/>
    </source>
</evidence>
<dbReference type="PROSITE" id="PS51779">
    <property type="entry name" value="POTRA"/>
    <property type="match status" value="1"/>
</dbReference>
<accession>A0A0R1NS10</accession>
<evidence type="ECO:0000256" key="3">
    <source>
        <dbReference type="ARBA" id="ARBA00022618"/>
    </source>
</evidence>
<evidence type="ECO:0000259" key="9">
    <source>
        <dbReference type="PROSITE" id="PS51779"/>
    </source>
</evidence>
<gene>
    <name evidence="8" type="primary">divIB</name>
    <name evidence="10" type="ORF">FC98_GL001525</name>
</gene>
<proteinExistence type="inferred from homology"/>
<dbReference type="Pfam" id="PF08478">
    <property type="entry name" value="POTRA_1"/>
    <property type="match status" value="1"/>
</dbReference>
<dbReference type="RefSeq" id="WP_008855481.1">
    <property type="nucleotide sequence ID" value="NZ_AZEB01000027.1"/>
</dbReference>
<dbReference type="AlphaFoldDB" id="A0A0R1NS10"/>
<dbReference type="HAMAP" id="MF_00912">
    <property type="entry name" value="DivIB"/>
    <property type="match status" value="1"/>
</dbReference>
<name>A0A0R1NS10_9LACO</name>
<organism evidence="10 11">
    <name type="scientific">Lentilactobacillus kisonensis DSM 19906 = JCM 15041</name>
    <dbReference type="NCBI Taxonomy" id="1423766"/>
    <lineage>
        <taxon>Bacteria</taxon>
        <taxon>Bacillati</taxon>
        <taxon>Bacillota</taxon>
        <taxon>Bacilli</taxon>
        <taxon>Lactobacillales</taxon>
        <taxon>Lactobacillaceae</taxon>
        <taxon>Lentilactobacillus</taxon>
    </lineage>
</organism>
<dbReference type="PATRIC" id="fig|1423766.4.peg.1579"/>
<dbReference type="InterPro" id="IPR034746">
    <property type="entry name" value="POTRA"/>
</dbReference>
<keyword evidence="2 8" id="KW-1003">Cell membrane</keyword>
<keyword evidence="3 8" id="KW-0132">Cell division</keyword>
<dbReference type="EMBL" id="AZEB01000027">
    <property type="protein sequence ID" value="KRL20437.1"/>
    <property type="molecule type" value="Genomic_DNA"/>
</dbReference>
<feature type="domain" description="POTRA" evidence="9">
    <location>
        <begin position="48"/>
        <end position="119"/>
    </location>
</feature>
<keyword evidence="6 8" id="KW-0472">Membrane</keyword>
<evidence type="ECO:0000256" key="6">
    <source>
        <dbReference type="ARBA" id="ARBA00023136"/>
    </source>
</evidence>
<comment type="function">
    <text evidence="8">Cell division protein that may be involved in stabilizing or promoting the assembly of the division complex.</text>
</comment>
<dbReference type="Proteomes" id="UP000051439">
    <property type="component" value="Unassembled WGS sequence"/>
</dbReference>
<dbReference type="Gene3D" id="3.40.50.10960">
    <property type="match status" value="1"/>
</dbReference>
<dbReference type="Pfam" id="PF03799">
    <property type="entry name" value="FtsQ_DivIB_C"/>
    <property type="match status" value="1"/>
</dbReference>
<evidence type="ECO:0000313" key="10">
    <source>
        <dbReference type="EMBL" id="KRL20437.1"/>
    </source>
</evidence>
<comment type="similarity">
    <text evidence="8">Belongs to the FtsQ/DivIB family. DivIB subfamily.</text>
</comment>
<dbReference type="InterPro" id="IPR013685">
    <property type="entry name" value="POTRA_FtsQ_type"/>
</dbReference>
<comment type="caution">
    <text evidence="10">The sequence shown here is derived from an EMBL/GenBank/DDBJ whole genome shotgun (WGS) entry which is preliminary data.</text>
</comment>
<dbReference type="PANTHER" id="PTHR37820">
    <property type="entry name" value="CELL DIVISION PROTEIN DIVIB"/>
    <property type="match status" value="1"/>
</dbReference>
<dbReference type="GO" id="GO:0043093">
    <property type="term" value="P:FtsZ-dependent cytokinesis"/>
    <property type="evidence" value="ECO:0007669"/>
    <property type="project" value="UniProtKB-UniRule"/>
</dbReference>
<evidence type="ECO:0000256" key="2">
    <source>
        <dbReference type="ARBA" id="ARBA00022475"/>
    </source>
</evidence>